<dbReference type="Pfam" id="PF03932">
    <property type="entry name" value="CutC"/>
    <property type="match status" value="1"/>
</dbReference>
<gene>
    <name evidence="3" type="ORF">BDK51DRAFT_8169</name>
</gene>
<dbReference type="EMBL" id="ML000781">
    <property type="protein sequence ID" value="RKO83838.1"/>
    <property type="molecule type" value="Genomic_DNA"/>
</dbReference>
<evidence type="ECO:0000313" key="3">
    <source>
        <dbReference type="EMBL" id="RKO83838.1"/>
    </source>
</evidence>
<dbReference type="Gene3D" id="3.20.20.380">
    <property type="entry name" value="Copper homeostasis (CutC) domain"/>
    <property type="match status" value="1"/>
</dbReference>
<dbReference type="OrthoDB" id="7392499at2759"/>
<dbReference type="InterPro" id="IPR005627">
    <property type="entry name" value="CutC-like"/>
</dbReference>
<proteinExistence type="inferred from homology"/>
<dbReference type="PANTHER" id="PTHR12598:SF0">
    <property type="entry name" value="COPPER HOMEOSTASIS PROTEIN CUTC HOMOLOG"/>
    <property type="match status" value="1"/>
</dbReference>
<keyword evidence="4" id="KW-1185">Reference proteome</keyword>
<dbReference type="Proteomes" id="UP000269721">
    <property type="component" value="Unassembled WGS sequence"/>
</dbReference>
<sequence>PRGGDFVYSDLEFGIMKEDIKQAKALGADGIVLGLLNPDGSVDISRTKELVDLAQPMQVTFHRAFDMTKDPFQALEDIISIKGIQRILT</sequence>
<feature type="non-terminal residue" evidence="3">
    <location>
        <position position="1"/>
    </location>
</feature>
<evidence type="ECO:0000256" key="1">
    <source>
        <dbReference type="ARBA" id="ARBA00007768"/>
    </source>
</evidence>
<accession>A0A4P9VZM7</accession>
<evidence type="ECO:0000313" key="4">
    <source>
        <dbReference type="Proteomes" id="UP000269721"/>
    </source>
</evidence>
<dbReference type="PANTHER" id="PTHR12598">
    <property type="entry name" value="COPPER HOMEOSTASIS PROTEIN CUTC"/>
    <property type="match status" value="1"/>
</dbReference>
<dbReference type="InterPro" id="IPR036822">
    <property type="entry name" value="CutC-like_dom_sf"/>
</dbReference>
<protein>
    <recommendedName>
        <fullName evidence="2">Copper homeostasis protein cutC homolog</fullName>
    </recommendedName>
</protein>
<dbReference type="GO" id="GO:0005507">
    <property type="term" value="F:copper ion binding"/>
    <property type="evidence" value="ECO:0007669"/>
    <property type="project" value="TreeGrafter"/>
</dbReference>
<organism evidence="3 4">
    <name type="scientific">Blyttiomyces helicus</name>
    <dbReference type="NCBI Taxonomy" id="388810"/>
    <lineage>
        <taxon>Eukaryota</taxon>
        <taxon>Fungi</taxon>
        <taxon>Fungi incertae sedis</taxon>
        <taxon>Chytridiomycota</taxon>
        <taxon>Chytridiomycota incertae sedis</taxon>
        <taxon>Chytridiomycetes</taxon>
        <taxon>Chytridiomycetes incertae sedis</taxon>
        <taxon>Blyttiomyces</taxon>
    </lineage>
</organism>
<comment type="similarity">
    <text evidence="1">Belongs to the CutC family.</text>
</comment>
<name>A0A4P9VZM7_9FUNG</name>
<dbReference type="SUPFAM" id="SSF110395">
    <property type="entry name" value="CutC-like"/>
    <property type="match status" value="1"/>
</dbReference>
<feature type="non-terminal residue" evidence="3">
    <location>
        <position position="89"/>
    </location>
</feature>
<evidence type="ECO:0000256" key="2">
    <source>
        <dbReference type="ARBA" id="ARBA00019014"/>
    </source>
</evidence>
<reference evidence="4" key="1">
    <citation type="journal article" date="2018" name="Nat. Microbiol.">
        <title>Leveraging single-cell genomics to expand the fungal tree of life.</title>
        <authorList>
            <person name="Ahrendt S.R."/>
            <person name="Quandt C.A."/>
            <person name="Ciobanu D."/>
            <person name="Clum A."/>
            <person name="Salamov A."/>
            <person name="Andreopoulos B."/>
            <person name="Cheng J.F."/>
            <person name="Woyke T."/>
            <person name="Pelin A."/>
            <person name="Henrissat B."/>
            <person name="Reynolds N.K."/>
            <person name="Benny G.L."/>
            <person name="Smith M.E."/>
            <person name="James T.Y."/>
            <person name="Grigoriev I.V."/>
        </authorList>
    </citation>
    <scope>NUCLEOTIDE SEQUENCE [LARGE SCALE GENOMIC DNA]</scope>
</reference>
<dbReference type="AlphaFoldDB" id="A0A4P9VZM7"/>